<proteinExistence type="predicted"/>
<dbReference type="RefSeq" id="WP_079603090.1">
    <property type="nucleotide sequence ID" value="NZ_LT670817.1"/>
</dbReference>
<protein>
    <submittedName>
        <fullName evidence="1">Uncharacterized protein</fullName>
    </submittedName>
</protein>
<dbReference type="OrthoDB" id="8095026at2"/>
<dbReference type="Proteomes" id="UP000189796">
    <property type="component" value="Chromosome I"/>
</dbReference>
<organism evidence="1 2">
    <name type="scientific">Bradyrhizobium erythrophlei</name>
    <dbReference type="NCBI Taxonomy" id="1437360"/>
    <lineage>
        <taxon>Bacteria</taxon>
        <taxon>Pseudomonadati</taxon>
        <taxon>Pseudomonadota</taxon>
        <taxon>Alphaproteobacteria</taxon>
        <taxon>Hyphomicrobiales</taxon>
        <taxon>Nitrobacteraceae</taxon>
        <taxon>Bradyrhizobium</taxon>
    </lineage>
</organism>
<dbReference type="EMBL" id="LT670817">
    <property type="protein sequence ID" value="SHH26497.1"/>
    <property type="molecule type" value="Genomic_DNA"/>
</dbReference>
<sequence length="94" mass="10488">MRNGTLGSITGRDQFIIAEALATALVALEQLPTTRQPTRNIADMKMLLNSLYPPPDVSIHLTTARWRFLPNLRPLVREKFKRAHGGADVHGLET</sequence>
<dbReference type="AlphaFoldDB" id="A0A1M5RJM1"/>
<evidence type="ECO:0000313" key="2">
    <source>
        <dbReference type="Proteomes" id="UP000189796"/>
    </source>
</evidence>
<evidence type="ECO:0000313" key="1">
    <source>
        <dbReference type="EMBL" id="SHH26497.1"/>
    </source>
</evidence>
<accession>A0A1M5RJM1</accession>
<reference evidence="1 2" key="1">
    <citation type="submission" date="2016-11" db="EMBL/GenBank/DDBJ databases">
        <authorList>
            <person name="Jaros S."/>
            <person name="Januszkiewicz K."/>
            <person name="Wedrychowicz H."/>
        </authorList>
    </citation>
    <scope>NUCLEOTIDE SEQUENCE [LARGE SCALE GENOMIC DNA]</scope>
    <source>
        <strain evidence="1 2">GAS138</strain>
    </source>
</reference>
<gene>
    <name evidence="1" type="ORF">SAMN05443248_4258</name>
</gene>
<name>A0A1M5RJM1_9BRAD</name>